<dbReference type="GO" id="GO:0005789">
    <property type="term" value="C:endoplasmic reticulum membrane"/>
    <property type="evidence" value="ECO:0007669"/>
    <property type="project" value="UniProtKB-SubCell"/>
</dbReference>
<dbReference type="GO" id="GO:0050291">
    <property type="term" value="F:sphingosine N-acyltransferase activity"/>
    <property type="evidence" value="ECO:0007669"/>
    <property type="project" value="InterPro"/>
</dbReference>
<comment type="caution">
    <text evidence="8">The sequence shown here is derived from an EMBL/GenBank/DDBJ whole genome shotgun (WGS) entry which is preliminary data.</text>
</comment>
<dbReference type="SMART" id="SM00724">
    <property type="entry name" value="TLC"/>
    <property type="match status" value="1"/>
</dbReference>
<keyword evidence="3 6" id="KW-1133">Transmembrane helix</keyword>
<feature type="transmembrane region" description="Helical" evidence="6">
    <location>
        <begin position="134"/>
        <end position="153"/>
    </location>
</feature>
<proteinExistence type="predicted"/>
<dbReference type="Proteomes" id="UP000095767">
    <property type="component" value="Unassembled WGS sequence"/>
</dbReference>
<evidence type="ECO:0000313" key="9">
    <source>
        <dbReference type="Proteomes" id="UP000095767"/>
    </source>
</evidence>
<dbReference type="EMBL" id="LWDX02033976">
    <property type="protein sequence ID" value="OEL26766.1"/>
    <property type="molecule type" value="Genomic_DNA"/>
</dbReference>
<evidence type="ECO:0000256" key="3">
    <source>
        <dbReference type="ARBA" id="ARBA00022989"/>
    </source>
</evidence>
<evidence type="ECO:0000256" key="4">
    <source>
        <dbReference type="ARBA" id="ARBA00023136"/>
    </source>
</evidence>
<feature type="transmembrane region" description="Helical" evidence="6">
    <location>
        <begin position="287"/>
        <end position="308"/>
    </location>
</feature>
<feature type="transmembrane region" description="Helical" evidence="6">
    <location>
        <begin position="160"/>
        <end position="179"/>
    </location>
</feature>
<sequence>MATSLPPIDWEAESYPVYPDFAAIPFFVVFFIAVRFLLDRFVFEWLARKLIFKKGDEKLDPTTYAGKRKIRKFKESAWKCIYFLSGELLALSVTYNEPWFTTTRNFWVGPGDQVWPDQKIKYVRHLLLFEGTNIIFGHLLLFYLYQVITNFIFPRFKLKAVYMYVAGFYTYSIFALLFWETRRSDFGISMTHHVATVCLIALSYIFRFARVGSIVLAIHDATDVFLELGKISKYSGHELLADVSFLVFVISWVLLRLMYYPFWILWSTSYEVVLTLDKEKHKFDGPIYYYVFNSLLFSLLVLHIYWWVLMYRMLVKQIQSKGHVGDDIRSGTFSFPLEYSEGEEEHED</sequence>
<keyword evidence="2 5" id="KW-0812">Transmembrane</keyword>
<dbReference type="InterPro" id="IPR016439">
    <property type="entry name" value="Lag1/Lac1-like"/>
</dbReference>
<keyword evidence="4 5" id="KW-0472">Membrane</keyword>
<keyword evidence="9" id="KW-1185">Reference proteome</keyword>
<protein>
    <submittedName>
        <fullName evidence="8">ASC1-like protein 2</fullName>
    </submittedName>
</protein>
<dbReference type="OrthoDB" id="537032at2759"/>
<feature type="transmembrane region" description="Helical" evidence="6">
    <location>
        <begin position="194"/>
        <end position="218"/>
    </location>
</feature>
<dbReference type="PANTHER" id="PTHR12560">
    <property type="entry name" value="LONGEVITY ASSURANCE FACTOR 1 LAG1"/>
    <property type="match status" value="1"/>
</dbReference>
<evidence type="ECO:0000256" key="6">
    <source>
        <dbReference type="SAM" id="Phobius"/>
    </source>
</evidence>
<dbReference type="AlphaFoldDB" id="A0A1E5VNT2"/>
<comment type="subcellular location">
    <subcellularLocation>
        <location evidence="1">Endoplasmic reticulum membrane</location>
        <topology evidence="1">Multi-pass membrane protein</topology>
    </subcellularLocation>
</comment>
<evidence type="ECO:0000256" key="2">
    <source>
        <dbReference type="ARBA" id="ARBA00022692"/>
    </source>
</evidence>
<gene>
    <name evidence="8" type="ORF">BAE44_0012220</name>
</gene>
<feature type="transmembrane region" description="Helical" evidence="6">
    <location>
        <begin position="20"/>
        <end position="38"/>
    </location>
</feature>
<organism evidence="8 9">
    <name type="scientific">Dichanthelium oligosanthes</name>
    <dbReference type="NCBI Taxonomy" id="888268"/>
    <lineage>
        <taxon>Eukaryota</taxon>
        <taxon>Viridiplantae</taxon>
        <taxon>Streptophyta</taxon>
        <taxon>Embryophyta</taxon>
        <taxon>Tracheophyta</taxon>
        <taxon>Spermatophyta</taxon>
        <taxon>Magnoliopsida</taxon>
        <taxon>Liliopsida</taxon>
        <taxon>Poales</taxon>
        <taxon>Poaceae</taxon>
        <taxon>PACMAD clade</taxon>
        <taxon>Panicoideae</taxon>
        <taxon>Panicodae</taxon>
        <taxon>Paniceae</taxon>
        <taxon>Dichantheliinae</taxon>
        <taxon>Dichanthelium</taxon>
    </lineage>
</organism>
<dbReference type="STRING" id="888268.A0A1E5VNT2"/>
<evidence type="ECO:0000256" key="1">
    <source>
        <dbReference type="ARBA" id="ARBA00004477"/>
    </source>
</evidence>
<reference evidence="8 9" key="1">
    <citation type="submission" date="2016-09" db="EMBL/GenBank/DDBJ databases">
        <title>The draft genome of Dichanthelium oligosanthes: A C3 panicoid grass species.</title>
        <authorList>
            <person name="Studer A.J."/>
            <person name="Schnable J.C."/>
            <person name="Brutnell T.P."/>
        </authorList>
    </citation>
    <scope>NUCLEOTIDE SEQUENCE [LARGE SCALE GENOMIC DNA]</scope>
    <source>
        <strain evidence="9">cv. Kellogg 1175</strain>
        <tissue evidence="8">Leaf</tissue>
    </source>
</reference>
<dbReference type="InterPro" id="IPR006634">
    <property type="entry name" value="TLC-dom"/>
</dbReference>
<dbReference type="GO" id="GO:0046513">
    <property type="term" value="P:ceramide biosynthetic process"/>
    <property type="evidence" value="ECO:0007669"/>
    <property type="project" value="InterPro"/>
</dbReference>
<dbReference type="PANTHER" id="PTHR12560:SF64">
    <property type="entry name" value="ASC1-LIKE PROTEIN 2"/>
    <property type="match status" value="1"/>
</dbReference>
<evidence type="ECO:0000313" key="8">
    <source>
        <dbReference type="EMBL" id="OEL26766.1"/>
    </source>
</evidence>
<feature type="domain" description="TLC" evidence="7">
    <location>
        <begin position="118"/>
        <end position="319"/>
    </location>
</feature>
<name>A0A1E5VNT2_9POAL</name>
<dbReference type="Pfam" id="PF03798">
    <property type="entry name" value="TRAM_LAG1_CLN8"/>
    <property type="match status" value="1"/>
</dbReference>
<evidence type="ECO:0000259" key="7">
    <source>
        <dbReference type="PROSITE" id="PS50922"/>
    </source>
</evidence>
<evidence type="ECO:0000256" key="5">
    <source>
        <dbReference type="PROSITE-ProRule" id="PRU00205"/>
    </source>
</evidence>
<accession>A0A1E5VNT2</accession>
<feature type="transmembrane region" description="Helical" evidence="6">
    <location>
        <begin position="239"/>
        <end position="259"/>
    </location>
</feature>
<dbReference type="PROSITE" id="PS50922">
    <property type="entry name" value="TLC"/>
    <property type="match status" value="1"/>
</dbReference>